<dbReference type="Gene3D" id="2.40.50.140">
    <property type="entry name" value="Nucleic acid-binding proteins"/>
    <property type="match status" value="1"/>
</dbReference>
<feature type="transmembrane region" description="Helical" evidence="5">
    <location>
        <begin position="12"/>
        <end position="40"/>
    </location>
</feature>
<dbReference type="EMBL" id="VOQQ01000001">
    <property type="protein sequence ID" value="TXC64388.1"/>
    <property type="molecule type" value="Genomic_DNA"/>
</dbReference>
<dbReference type="RefSeq" id="WP_147043811.1">
    <property type="nucleotide sequence ID" value="NZ_BAABIR010000001.1"/>
</dbReference>
<evidence type="ECO:0000256" key="3">
    <source>
        <dbReference type="ARBA" id="ARBA00022989"/>
    </source>
</evidence>
<dbReference type="PANTHER" id="PTHR33507">
    <property type="entry name" value="INNER MEMBRANE PROTEIN YBBJ"/>
    <property type="match status" value="1"/>
</dbReference>
<dbReference type="InterPro" id="IPR012340">
    <property type="entry name" value="NA-bd_OB-fold"/>
</dbReference>
<evidence type="ECO:0000313" key="7">
    <source>
        <dbReference type="EMBL" id="TXC64388.1"/>
    </source>
</evidence>
<dbReference type="GO" id="GO:0005886">
    <property type="term" value="C:plasma membrane"/>
    <property type="evidence" value="ECO:0007669"/>
    <property type="project" value="TreeGrafter"/>
</dbReference>
<keyword evidence="4 5" id="KW-0472">Membrane</keyword>
<dbReference type="PANTHER" id="PTHR33507:SF3">
    <property type="entry name" value="INNER MEMBRANE PROTEIN YBBJ"/>
    <property type="match status" value="1"/>
</dbReference>
<sequence length="156" mass="16223">MEIGGIGVHWLWLLGASVLAILELVVPGVFLIWVAAAAALTGVVAALLPLGLPFQFILFALFAVGSVLAGRHQYERNIVPSTDPLLNDRIARLIGQTVVVETAIEGGSGRVRVGDGVWNARGPDLPAGARVRVTGGQGTCLTVEPVAAGTPQIERS</sequence>
<dbReference type="Pfam" id="PF01957">
    <property type="entry name" value="NfeD"/>
    <property type="match status" value="1"/>
</dbReference>
<dbReference type="OrthoDB" id="9810336at2"/>
<protein>
    <submittedName>
        <fullName evidence="7">NfeD family protein</fullName>
    </submittedName>
</protein>
<comment type="subcellular location">
    <subcellularLocation>
        <location evidence="1">Membrane</location>
        <topology evidence="1">Multi-pass membrane protein</topology>
    </subcellularLocation>
</comment>
<name>A0A5C6TX87_9SPHN</name>
<feature type="domain" description="NfeD-like C-terminal" evidence="6">
    <location>
        <begin position="91"/>
        <end position="145"/>
    </location>
</feature>
<dbReference type="InterPro" id="IPR052165">
    <property type="entry name" value="Membrane_assoc_protease"/>
</dbReference>
<accession>A0A5C6TX87</accession>
<evidence type="ECO:0000256" key="4">
    <source>
        <dbReference type="ARBA" id="ARBA00023136"/>
    </source>
</evidence>
<dbReference type="Proteomes" id="UP000321249">
    <property type="component" value="Unassembled WGS sequence"/>
</dbReference>
<evidence type="ECO:0000256" key="5">
    <source>
        <dbReference type="SAM" id="Phobius"/>
    </source>
</evidence>
<proteinExistence type="predicted"/>
<evidence type="ECO:0000313" key="8">
    <source>
        <dbReference type="Proteomes" id="UP000321249"/>
    </source>
</evidence>
<feature type="transmembrane region" description="Helical" evidence="5">
    <location>
        <begin position="46"/>
        <end position="69"/>
    </location>
</feature>
<evidence type="ECO:0000256" key="1">
    <source>
        <dbReference type="ARBA" id="ARBA00004141"/>
    </source>
</evidence>
<organism evidence="7 8">
    <name type="scientific">Allosphingosinicella ginsenosidimutans</name>
    <dbReference type="NCBI Taxonomy" id="1176539"/>
    <lineage>
        <taxon>Bacteria</taxon>
        <taxon>Pseudomonadati</taxon>
        <taxon>Pseudomonadota</taxon>
        <taxon>Alphaproteobacteria</taxon>
        <taxon>Sphingomonadales</taxon>
        <taxon>Sphingomonadaceae</taxon>
        <taxon>Allosphingosinicella</taxon>
    </lineage>
</organism>
<keyword evidence="3 5" id="KW-1133">Transmembrane helix</keyword>
<gene>
    <name evidence="7" type="ORF">FRZ32_12435</name>
</gene>
<keyword evidence="2 5" id="KW-0812">Transmembrane</keyword>
<evidence type="ECO:0000259" key="6">
    <source>
        <dbReference type="Pfam" id="PF01957"/>
    </source>
</evidence>
<dbReference type="AlphaFoldDB" id="A0A5C6TX87"/>
<keyword evidence="8" id="KW-1185">Reference proteome</keyword>
<dbReference type="InterPro" id="IPR002810">
    <property type="entry name" value="NfeD-like_C"/>
</dbReference>
<evidence type="ECO:0000256" key="2">
    <source>
        <dbReference type="ARBA" id="ARBA00022692"/>
    </source>
</evidence>
<comment type="caution">
    <text evidence="7">The sequence shown here is derived from an EMBL/GenBank/DDBJ whole genome shotgun (WGS) entry which is preliminary data.</text>
</comment>
<reference evidence="7 8" key="1">
    <citation type="journal article" date="2015" name="J. Microbiol.">
        <title>Sphingosinicella ginsenosidimutans sp. nov., with ginsenoside converting activity.</title>
        <authorList>
            <person name="Kim J.K."/>
            <person name="Kang M.S."/>
            <person name="Park S.C."/>
            <person name="Kim K.M."/>
            <person name="Choi K."/>
            <person name="Yoon M.H."/>
            <person name="Im W.T."/>
        </authorList>
    </citation>
    <scope>NUCLEOTIDE SEQUENCE [LARGE SCALE GENOMIC DNA]</scope>
    <source>
        <strain evidence="7 8">BS-11</strain>
    </source>
</reference>